<evidence type="ECO:0000313" key="2">
    <source>
        <dbReference type="Proteomes" id="UP000054485"/>
    </source>
</evidence>
<keyword evidence="2" id="KW-1185">Reference proteome</keyword>
<dbReference type="HOGENOM" id="CLU_2689445_0_0_1"/>
<dbReference type="AlphaFoldDB" id="A0A0D0BWT6"/>
<dbReference type="InParanoid" id="A0A0D0BWT6"/>
<dbReference type="EMBL" id="KN835148">
    <property type="protein sequence ID" value="KIK47368.1"/>
    <property type="molecule type" value="Genomic_DNA"/>
</dbReference>
<protein>
    <submittedName>
        <fullName evidence="1">Uncharacterized protein</fullName>
    </submittedName>
</protein>
<organism evidence="1 2">
    <name type="scientific">Suillus luteus UH-Slu-Lm8-n1</name>
    <dbReference type="NCBI Taxonomy" id="930992"/>
    <lineage>
        <taxon>Eukaryota</taxon>
        <taxon>Fungi</taxon>
        <taxon>Dikarya</taxon>
        <taxon>Basidiomycota</taxon>
        <taxon>Agaricomycotina</taxon>
        <taxon>Agaricomycetes</taxon>
        <taxon>Agaricomycetidae</taxon>
        <taxon>Boletales</taxon>
        <taxon>Suillineae</taxon>
        <taxon>Suillaceae</taxon>
        <taxon>Suillus</taxon>
    </lineage>
</organism>
<reference evidence="1 2" key="1">
    <citation type="submission" date="2014-04" db="EMBL/GenBank/DDBJ databases">
        <authorList>
            <consortium name="DOE Joint Genome Institute"/>
            <person name="Kuo A."/>
            <person name="Ruytinx J."/>
            <person name="Rineau F."/>
            <person name="Colpaert J."/>
            <person name="Kohler A."/>
            <person name="Nagy L.G."/>
            <person name="Floudas D."/>
            <person name="Copeland A."/>
            <person name="Barry K.W."/>
            <person name="Cichocki N."/>
            <person name="Veneault-Fourrey C."/>
            <person name="LaButti K."/>
            <person name="Lindquist E.A."/>
            <person name="Lipzen A."/>
            <person name="Lundell T."/>
            <person name="Morin E."/>
            <person name="Murat C."/>
            <person name="Sun H."/>
            <person name="Tunlid A."/>
            <person name="Henrissat B."/>
            <person name="Grigoriev I.V."/>
            <person name="Hibbett D.S."/>
            <person name="Martin F."/>
            <person name="Nordberg H.P."/>
            <person name="Cantor M.N."/>
            <person name="Hua S.X."/>
        </authorList>
    </citation>
    <scope>NUCLEOTIDE SEQUENCE [LARGE SCALE GENOMIC DNA]</scope>
    <source>
        <strain evidence="1 2">UH-Slu-Lm8-n1</strain>
    </source>
</reference>
<sequence length="74" mass="8098">MAPWNNATSWSRLASVSGCHVSVEERGLKLDYISIRKRGLLRKPTKGTISKFVVNSAATMIIGNRLRPGQTALS</sequence>
<evidence type="ECO:0000313" key="1">
    <source>
        <dbReference type="EMBL" id="KIK47368.1"/>
    </source>
</evidence>
<proteinExistence type="predicted"/>
<dbReference type="Proteomes" id="UP000054485">
    <property type="component" value="Unassembled WGS sequence"/>
</dbReference>
<accession>A0A0D0BWT6</accession>
<name>A0A0D0BWT6_9AGAM</name>
<reference evidence="2" key="2">
    <citation type="submission" date="2015-01" db="EMBL/GenBank/DDBJ databases">
        <title>Evolutionary Origins and Diversification of the Mycorrhizal Mutualists.</title>
        <authorList>
            <consortium name="DOE Joint Genome Institute"/>
            <consortium name="Mycorrhizal Genomics Consortium"/>
            <person name="Kohler A."/>
            <person name="Kuo A."/>
            <person name="Nagy L.G."/>
            <person name="Floudas D."/>
            <person name="Copeland A."/>
            <person name="Barry K.W."/>
            <person name="Cichocki N."/>
            <person name="Veneault-Fourrey C."/>
            <person name="LaButti K."/>
            <person name="Lindquist E.A."/>
            <person name="Lipzen A."/>
            <person name="Lundell T."/>
            <person name="Morin E."/>
            <person name="Murat C."/>
            <person name="Riley R."/>
            <person name="Ohm R."/>
            <person name="Sun H."/>
            <person name="Tunlid A."/>
            <person name="Henrissat B."/>
            <person name="Grigoriev I.V."/>
            <person name="Hibbett D.S."/>
            <person name="Martin F."/>
        </authorList>
    </citation>
    <scope>NUCLEOTIDE SEQUENCE [LARGE SCALE GENOMIC DNA]</scope>
    <source>
        <strain evidence="2">UH-Slu-Lm8-n1</strain>
    </source>
</reference>
<gene>
    <name evidence="1" type="ORF">CY34DRAFT_266679</name>
</gene>
<dbReference type="OrthoDB" id="10387298at2759"/>